<dbReference type="Pfam" id="PF00571">
    <property type="entry name" value="CBS"/>
    <property type="match status" value="2"/>
</dbReference>
<evidence type="ECO:0000256" key="2">
    <source>
        <dbReference type="ARBA" id="ARBA00006337"/>
    </source>
</evidence>
<proteinExistence type="inferred from homology"/>
<dbReference type="Gene3D" id="3.10.580.10">
    <property type="entry name" value="CBS-domain"/>
    <property type="match status" value="1"/>
</dbReference>
<dbReference type="InterPro" id="IPR036318">
    <property type="entry name" value="FAD-bd_PCMH-like_sf"/>
</dbReference>
<dbReference type="SUPFAM" id="SSF56176">
    <property type="entry name" value="FAD-binding/transporter-associated domain-like"/>
    <property type="match status" value="1"/>
</dbReference>
<feature type="transmembrane region" description="Helical" evidence="12">
    <location>
        <begin position="63"/>
        <end position="89"/>
    </location>
</feature>
<accession>A0AAU7DQS3</accession>
<name>A0AAU7DQS3_9MICO</name>
<evidence type="ECO:0000256" key="11">
    <source>
        <dbReference type="SAM" id="MobiDB-lite"/>
    </source>
</evidence>
<sequence length="439" mass="47518">MDSLANAPVGILVPIAVLGIITAAVVSAGEAAVLKVSRSAVGEVSEAKPHLAQRLQALTQDTAVTATAAAFVRVVAEMIATACITVSIATAFTPWWLVVIVAALVSALVALVLVRISPRTLGRTYPAQVLSLLSGPMAFFLATSGWISRLVHKPQKARDTDEEDELRELVDLVDESEVIEDEERNMLRSVFELHETSLREIMVPRTDMFTLEANLPLRKAQELFVRSGFSRLPVVGDSADEVLGVLFFKDTARVLLNSSDPDSKLVIDVMRQVTFFPESKRVDELLREMQTTAQHIAMAVDEYGGVAGLVTIEDVIEEIVGELVDEHDVAAPEIEHLGPGIYRVPARLTLDELGELFDREIDDEDVDTVAGLLAKVLGKVPISGSSAQTHNLEITADSFAGRRKQLTAVIVSDTARAKAKSDKQQAATEQTSNPQENPA</sequence>
<feature type="compositionally biased region" description="Polar residues" evidence="11">
    <location>
        <begin position="424"/>
        <end position="439"/>
    </location>
</feature>
<feature type="domain" description="CBS" evidence="13">
    <location>
        <begin position="202"/>
        <end position="263"/>
    </location>
</feature>
<dbReference type="InterPro" id="IPR016169">
    <property type="entry name" value="FAD-bd_PCMH_sub2"/>
</dbReference>
<dbReference type="InterPro" id="IPR044751">
    <property type="entry name" value="Ion_transp-like_CBS"/>
</dbReference>
<evidence type="ECO:0000256" key="7">
    <source>
        <dbReference type="ARBA" id="ARBA00023122"/>
    </source>
</evidence>
<dbReference type="SUPFAM" id="SSF54631">
    <property type="entry name" value="CBS-domain pair"/>
    <property type="match status" value="1"/>
</dbReference>
<dbReference type="SMART" id="SM00116">
    <property type="entry name" value="CBS"/>
    <property type="match status" value="2"/>
</dbReference>
<keyword evidence="3" id="KW-1003">Cell membrane</keyword>
<keyword evidence="7 9" id="KW-0129">CBS domain</keyword>
<comment type="similarity">
    <text evidence="2">Belongs to the UPF0053 family.</text>
</comment>
<dbReference type="Pfam" id="PF03471">
    <property type="entry name" value="CorC_HlyC"/>
    <property type="match status" value="1"/>
</dbReference>
<dbReference type="EMBL" id="CP146203">
    <property type="protein sequence ID" value="XBH20284.1"/>
    <property type="molecule type" value="Genomic_DNA"/>
</dbReference>
<evidence type="ECO:0000256" key="3">
    <source>
        <dbReference type="ARBA" id="ARBA00022475"/>
    </source>
</evidence>
<evidence type="ECO:0000313" key="15">
    <source>
        <dbReference type="EMBL" id="XBH20284.1"/>
    </source>
</evidence>
<dbReference type="FunFam" id="3.10.580.10:FF:000002">
    <property type="entry name" value="Magnesium/cobalt efflux protein CorC"/>
    <property type="match status" value="1"/>
</dbReference>
<evidence type="ECO:0000256" key="4">
    <source>
        <dbReference type="ARBA" id="ARBA00022692"/>
    </source>
</evidence>
<dbReference type="InterPro" id="IPR000644">
    <property type="entry name" value="CBS_dom"/>
</dbReference>
<protein>
    <submittedName>
        <fullName evidence="15">Hemolysin family protein</fullName>
    </submittedName>
</protein>
<dbReference type="InterPro" id="IPR002550">
    <property type="entry name" value="CNNM"/>
</dbReference>
<dbReference type="SMART" id="SM01091">
    <property type="entry name" value="CorC_HlyC"/>
    <property type="match status" value="1"/>
</dbReference>
<comment type="subcellular location">
    <subcellularLocation>
        <location evidence="1">Cell membrane</location>
        <topology evidence="1">Multi-pass membrane protein</topology>
    </subcellularLocation>
</comment>
<evidence type="ECO:0000256" key="1">
    <source>
        <dbReference type="ARBA" id="ARBA00004651"/>
    </source>
</evidence>
<feature type="transmembrane region" description="Helical" evidence="12">
    <location>
        <begin position="129"/>
        <end position="147"/>
    </location>
</feature>
<dbReference type="GO" id="GO:0050660">
    <property type="term" value="F:flavin adenine dinucleotide binding"/>
    <property type="evidence" value="ECO:0007669"/>
    <property type="project" value="InterPro"/>
</dbReference>
<dbReference type="InterPro" id="IPR046342">
    <property type="entry name" value="CBS_dom_sf"/>
</dbReference>
<dbReference type="PROSITE" id="PS51846">
    <property type="entry name" value="CNNM"/>
    <property type="match status" value="1"/>
</dbReference>
<dbReference type="GO" id="GO:0005886">
    <property type="term" value="C:plasma membrane"/>
    <property type="evidence" value="ECO:0007669"/>
    <property type="project" value="UniProtKB-SubCell"/>
</dbReference>
<dbReference type="CDD" id="cd04590">
    <property type="entry name" value="CBS_pair_CorC_HlyC_assoc"/>
    <property type="match status" value="1"/>
</dbReference>
<feature type="transmembrane region" description="Helical" evidence="12">
    <location>
        <begin position="95"/>
        <end position="117"/>
    </location>
</feature>
<evidence type="ECO:0000259" key="14">
    <source>
        <dbReference type="PROSITE" id="PS51846"/>
    </source>
</evidence>
<evidence type="ECO:0000256" key="6">
    <source>
        <dbReference type="ARBA" id="ARBA00022989"/>
    </source>
</evidence>
<dbReference type="PANTHER" id="PTHR22777">
    <property type="entry name" value="HEMOLYSIN-RELATED"/>
    <property type="match status" value="1"/>
</dbReference>
<evidence type="ECO:0000256" key="12">
    <source>
        <dbReference type="SAM" id="Phobius"/>
    </source>
</evidence>
<feature type="region of interest" description="Disordered" evidence="11">
    <location>
        <begin position="415"/>
        <end position="439"/>
    </location>
</feature>
<evidence type="ECO:0000256" key="10">
    <source>
        <dbReference type="PROSITE-ProRule" id="PRU01193"/>
    </source>
</evidence>
<gene>
    <name evidence="15" type="ORF">V5R04_08460</name>
</gene>
<feature type="domain" description="CBS" evidence="13">
    <location>
        <begin position="269"/>
        <end position="326"/>
    </location>
</feature>
<dbReference type="Pfam" id="PF01595">
    <property type="entry name" value="CNNM"/>
    <property type="match status" value="1"/>
</dbReference>
<dbReference type="Gene3D" id="3.30.465.10">
    <property type="match status" value="1"/>
</dbReference>
<organism evidence="15">
    <name type="scientific">Jonesiaceae bacterium BS-20</name>
    <dbReference type="NCBI Taxonomy" id="3120821"/>
    <lineage>
        <taxon>Bacteria</taxon>
        <taxon>Bacillati</taxon>
        <taxon>Actinomycetota</taxon>
        <taxon>Actinomycetes</taxon>
        <taxon>Micrococcales</taxon>
        <taxon>Jonesiaceae</taxon>
    </lineage>
</organism>
<dbReference type="InterPro" id="IPR005170">
    <property type="entry name" value="Transptr-assoc_dom"/>
</dbReference>
<keyword evidence="6 10" id="KW-1133">Transmembrane helix</keyword>
<dbReference type="AlphaFoldDB" id="A0AAU7DQS3"/>
<feature type="transmembrane region" description="Helical" evidence="12">
    <location>
        <begin position="6"/>
        <end position="28"/>
    </location>
</feature>
<reference evidence="15" key="1">
    <citation type="submission" date="2024-02" db="EMBL/GenBank/DDBJ databases">
        <title>Tomenella chthoni gen. nov. sp. nov., a member of the family Jonesiaceae isolated from bat guano.</title>
        <authorList>
            <person name="Miller S.L."/>
            <person name="King J."/>
            <person name="Sankaranarayanan K."/>
            <person name="Lawson P.A."/>
        </authorList>
    </citation>
    <scope>NUCLEOTIDE SEQUENCE</scope>
    <source>
        <strain evidence="15">BS-20</strain>
    </source>
</reference>
<evidence type="ECO:0000256" key="8">
    <source>
        <dbReference type="ARBA" id="ARBA00023136"/>
    </source>
</evidence>
<keyword evidence="4 10" id="KW-0812">Transmembrane</keyword>
<evidence type="ECO:0000259" key="13">
    <source>
        <dbReference type="PROSITE" id="PS51371"/>
    </source>
</evidence>
<evidence type="ECO:0000256" key="9">
    <source>
        <dbReference type="PROSITE-ProRule" id="PRU00703"/>
    </source>
</evidence>
<dbReference type="PANTHER" id="PTHR22777:SF32">
    <property type="entry name" value="UPF0053 INNER MEMBRANE PROTEIN YFJD"/>
    <property type="match status" value="1"/>
</dbReference>
<keyword evidence="8 10" id="KW-0472">Membrane</keyword>
<feature type="domain" description="CNNM transmembrane" evidence="14">
    <location>
        <begin position="5"/>
        <end position="183"/>
    </location>
</feature>
<evidence type="ECO:0000256" key="5">
    <source>
        <dbReference type="ARBA" id="ARBA00022737"/>
    </source>
</evidence>
<dbReference type="PROSITE" id="PS51371">
    <property type="entry name" value="CBS"/>
    <property type="match status" value="2"/>
</dbReference>
<keyword evidence="5" id="KW-0677">Repeat</keyword>